<keyword evidence="1" id="KW-0862">Zinc</keyword>
<keyword evidence="1" id="KW-0479">Metal-binding</keyword>
<evidence type="ECO:0000313" key="4">
    <source>
        <dbReference type="Proteomes" id="UP000626092"/>
    </source>
</evidence>
<dbReference type="SUPFAM" id="SSF57667">
    <property type="entry name" value="beta-beta-alpha zinc fingers"/>
    <property type="match status" value="1"/>
</dbReference>
<dbReference type="PANTHER" id="PTHR46353:SF23">
    <property type="entry name" value="C2H2 ZINC FINGER-CONTAINING PROTEIN-RELATED"/>
    <property type="match status" value="1"/>
</dbReference>
<dbReference type="PANTHER" id="PTHR46353">
    <property type="entry name" value="ZINC FINGER PROTEIN 5"/>
    <property type="match status" value="1"/>
</dbReference>
<gene>
    <name evidence="3" type="ORF">RHSIM_Rhsim04G0232300</name>
</gene>
<protein>
    <recommendedName>
        <fullName evidence="2">C2H2-type domain-containing protein</fullName>
    </recommendedName>
</protein>
<keyword evidence="1" id="KW-0863">Zinc-finger</keyword>
<evidence type="ECO:0000259" key="2">
    <source>
        <dbReference type="PROSITE" id="PS50157"/>
    </source>
</evidence>
<dbReference type="GO" id="GO:0005634">
    <property type="term" value="C:nucleus"/>
    <property type="evidence" value="ECO:0007669"/>
    <property type="project" value="TreeGrafter"/>
</dbReference>
<sequence>MKLFGFPVTGRDEYPVAAPRDNDTKRFLCQYCDRGFSNSQALGGHQNAHKKERQRLRTAQFESCQRNQRFRMVVPVIQYHAAGSRPLICSDGPTSTIADSCGCCVYTPQLLGRLPPKSPRWVYAGPRQATLIGPHYGMDPSQSLTSDNVNVDVDLHL</sequence>
<dbReference type="EMBL" id="WJXA01000004">
    <property type="protein sequence ID" value="KAF7146493.1"/>
    <property type="molecule type" value="Genomic_DNA"/>
</dbReference>
<dbReference type="PROSITE" id="PS00028">
    <property type="entry name" value="ZINC_FINGER_C2H2_1"/>
    <property type="match status" value="1"/>
</dbReference>
<dbReference type="PROSITE" id="PS50157">
    <property type="entry name" value="ZINC_FINGER_C2H2_2"/>
    <property type="match status" value="1"/>
</dbReference>
<evidence type="ECO:0000256" key="1">
    <source>
        <dbReference type="PROSITE-ProRule" id="PRU00042"/>
    </source>
</evidence>
<accession>A0A834H3T8</accession>
<dbReference type="GO" id="GO:0010090">
    <property type="term" value="P:trichome morphogenesis"/>
    <property type="evidence" value="ECO:0007669"/>
    <property type="project" value="InterPro"/>
</dbReference>
<dbReference type="InterPro" id="IPR036236">
    <property type="entry name" value="Znf_C2H2_sf"/>
</dbReference>
<dbReference type="GO" id="GO:0003700">
    <property type="term" value="F:DNA-binding transcription factor activity"/>
    <property type="evidence" value="ECO:0007669"/>
    <property type="project" value="TreeGrafter"/>
</dbReference>
<feature type="domain" description="C2H2-type" evidence="2">
    <location>
        <begin position="27"/>
        <end position="54"/>
    </location>
</feature>
<evidence type="ECO:0000313" key="3">
    <source>
        <dbReference type="EMBL" id="KAF7146493.1"/>
    </source>
</evidence>
<proteinExistence type="predicted"/>
<name>A0A834H3T8_RHOSS</name>
<dbReference type="Gene3D" id="3.30.160.60">
    <property type="entry name" value="Classic Zinc Finger"/>
    <property type="match status" value="1"/>
</dbReference>
<organism evidence="3 4">
    <name type="scientific">Rhododendron simsii</name>
    <name type="common">Sims's rhododendron</name>
    <dbReference type="NCBI Taxonomy" id="118357"/>
    <lineage>
        <taxon>Eukaryota</taxon>
        <taxon>Viridiplantae</taxon>
        <taxon>Streptophyta</taxon>
        <taxon>Embryophyta</taxon>
        <taxon>Tracheophyta</taxon>
        <taxon>Spermatophyta</taxon>
        <taxon>Magnoliopsida</taxon>
        <taxon>eudicotyledons</taxon>
        <taxon>Gunneridae</taxon>
        <taxon>Pentapetalae</taxon>
        <taxon>asterids</taxon>
        <taxon>Ericales</taxon>
        <taxon>Ericaceae</taxon>
        <taxon>Ericoideae</taxon>
        <taxon>Rhodoreae</taxon>
        <taxon>Rhododendron</taxon>
    </lineage>
</organism>
<dbReference type="GO" id="GO:0009736">
    <property type="term" value="P:cytokinin-activated signaling pathway"/>
    <property type="evidence" value="ECO:0007669"/>
    <property type="project" value="TreeGrafter"/>
</dbReference>
<comment type="caution">
    <text evidence="3">The sequence shown here is derived from an EMBL/GenBank/DDBJ whole genome shotgun (WGS) entry which is preliminary data.</text>
</comment>
<dbReference type="AlphaFoldDB" id="A0A834H3T8"/>
<keyword evidence="4" id="KW-1185">Reference proteome</keyword>
<dbReference type="InterPro" id="IPR044299">
    <property type="entry name" value="GIS3/ZFP5/ZFP6"/>
</dbReference>
<dbReference type="GO" id="GO:0009740">
    <property type="term" value="P:gibberellic acid mediated signaling pathway"/>
    <property type="evidence" value="ECO:0007669"/>
    <property type="project" value="TreeGrafter"/>
</dbReference>
<dbReference type="GO" id="GO:0008270">
    <property type="term" value="F:zinc ion binding"/>
    <property type="evidence" value="ECO:0007669"/>
    <property type="project" value="UniProtKB-KW"/>
</dbReference>
<dbReference type="Proteomes" id="UP000626092">
    <property type="component" value="Unassembled WGS sequence"/>
</dbReference>
<dbReference type="GO" id="GO:0000976">
    <property type="term" value="F:transcription cis-regulatory region binding"/>
    <property type="evidence" value="ECO:0007669"/>
    <property type="project" value="TreeGrafter"/>
</dbReference>
<dbReference type="InterPro" id="IPR013087">
    <property type="entry name" value="Znf_C2H2_type"/>
</dbReference>
<dbReference type="OrthoDB" id="772256at2759"/>
<reference evidence="3" key="1">
    <citation type="submission" date="2019-11" db="EMBL/GenBank/DDBJ databases">
        <authorList>
            <person name="Liu Y."/>
            <person name="Hou J."/>
            <person name="Li T.-Q."/>
            <person name="Guan C.-H."/>
            <person name="Wu X."/>
            <person name="Wu H.-Z."/>
            <person name="Ling F."/>
            <person name="Zhang R."/>
            <person name="Shi X.-G."/>
            <person name="Ren J.-P."/>
            <person name="Chen E.-F."/>
            <person name="Sun J.-M."/>
        </authorList>
    </citation>
    <scope>NUCLEOTIDE SEQUENCE</scope>
    <source>
        <strain evidence="3">Adult_tree_wgs_1</strain>
        <tissue evidence="3">Leaves</tissue>
    </source>
</reference>